<evidence type="ECO:0000313" key="1">
    <source>
        <dbReference type="EMBL" id="MEU9578765.1"/>
    </source>
</evidence>
<dbReference type="SUPFAM" id="SSF103084">
    <property type="entry name" value="Holliday junction resolvase RusA"/>
    <property type="match status" value="1"/>
</dbReference>
<protein>
    <submittedName>
        <fullName evidence="1">Uncharacterized protein</fullName>
    </submittedName>
</protein>
<proteinExistence type="predicted"/>
<evidence type="ECO:0000313" key="2">
    <source>
        <dbReference type="Proteomes" id="UP001551584"/>
    </source>
</evidence>
<dbReference type="InterPro" id="IPR036614">
    <property type="entry name" value="RusA-like_sf"/>
</dbReference>
<reference evidence="1 2" key="1">
    <citation type="submission" date="2024-06" db="EMBL/GenBank/DDBJ databases">
        <title>The Natural Products Discovery Center: Release of the First 8490 Sequenced Strains for Exploring Actinobacteria Biosynthetic Diversity.</title>
        <authorList>
            <person name="Kalkreuter E."/>
            <person name="Kautsar S.A."/>
            <person name="Yang D."/>
            <person name="Bader C.D."/>
            <person name="Teijaro C.N."/>
            <person name="Fluegel L."/>
            <person name="Davis C.M."/>
            <person name="Simpson J.R."/>
            <person name="Lauterbach L."/>
            <person name="Steele A.D."/>
            <person name="Gui C."/>
            <person name="Meng S."/>
            <person name="Li G."/>
            <person name="Viehrig K."/>
            <person name="Ye F."/>
            <person name="Su P."/>
            <person name="Kiefer A.F."/>
            <person name="Nichols A."/>
            <person name="Cepeda A.J."/>
            <person name="Yan W."/>
            <person name="Fan B."/>
            <person name="Jiang Y."/>
            <person name="Adhikari A."/>
            <person name="Zheng C.-J."/>
            <person name="Schuster L."/>
            <person name="Cowan T.M."/>
            <person name="Smanski M.J."/>
            <person name="Chevrette M.G."/>
            <person name="De Carvalho L.P.S."/>
            <person name="Shen B."/>
        </authorList>
    </citation>
    <scope>NUCLEOTIDE SEQUENCE [LARGE SCALE GENOMIC DNA]</scope>
    <source>
        <strain evidence="1 2">NPDC048117</strain>
    </source>
</reference>
<name>A0ABV3ERJ7_9ACTN</name>
<keyword evidence="2" id="KW-1185">Reference proteome</keyword>
<dbReference type="Gene3D" id="3.30.1330.70">
    <property type="entry name" value="Holliday junction resolvase RusA"/>
    <property type="match status" value="1"/>
</dbReference>
<sequence>MTTRPQSWRIALPEGLKLLNENQSRRMHWHTKSDLAAAIRAAATYAAREALRNGMPHMERAHIFYVIHPGPRVTRRDPANWAQSAKAAIDGLVDAGVLPDDDSTRCLGGDPRLGSPVKGSQLVLHLTDLDQMKPEHLALLNPPGDLS</sequence>
<organism evidence="1 2">
    <name type="scientific">Streptomyces chilikensis</name>
    <dbReference type="NCBI Taxonomy" id="1194079"/>
    <lineage>
        <taxon>Bacteria</taxon>
        <taxon>Bacillati</taxon>
        <taxon>Actinomycetota</taxon>
        <taxon>Actinomycetes</taxon>
        <taxon>Kitasatosporales</taxon>
        <taxon>Streptomycetaceae</taxon>
        <taxon>Streptomyces</taxon>
    </lineage>
</organism>
<dbReference type="Proteomes" id="UP001551584">
    <property type="component" value="Unassembled WGS sequence"/>
</dbReference>
<accession>A0ABV3ERJ7</accession>
<dbReference type="RefSeq" id="WP_359273072.1">
    <property type="nucleotide sequence ID" value="NZ_JBEZNA010000034.1"/>
</dbReference>
<gene>
    <name evidence="1" type="ORF">AB0D95_16135</name>
</gene>
<dbReference type="EMBL" id="JBEZNA010000034">
    <property type="protein sequence ID" value="MEU9578765.1"/>
    <property type="molecule type" value="Genomic_DNA"/>
</dbReference>
<comment type="caution">
    <text evidence="1">The sequence shown here is derived from an EMBL/GenBank/DDBJ whole genome shotgun (WGS) entry which is preliminary data.</text>
</comment>